<dbReference type="Proteomes" id="UP000053477">
    <property type="component" value="Unassembled WGS sequence"/>
</dbReference>
<evidence type="ECO:0000256" key="7">
    <source>
        <dbReference type="ARBA" id="ARBA00049790"/>
    </source>
</evidence>
<dbReference type="InParanoid" id="A0A0H2RM98"/>
<evidence type="ECO:0000256" key="4">
    <source>
        <dbReference type="ARBA" id="ARBA00048740"/>
    </source>
</evidence>
<evidence type="ECO:0000256" key="8">
    <source>
        <dbReference type="SAM" id="MobiDB-lite"/>
    </source>
</evidence>
<comment type="catalytic activity">
    <reaction evidence="4">
        <text>a 5'-end (N(7)-methyl 5'-triphosphoguanosine)-ribonucleoside in snoRNA + S-adenosyl-L-methionine = a 5'-end (N(2),N(7)-dimethyl 5'-triphosphoguanosine)-ribonucleoside in snoRNA + S-adenosyl-L-homocysteine + H(+)</text>
        <dbReference type="Rhea" id="RHEA:78475"/>
        <dbReference type="Rhea" id="RHEA-COMP:19086"/>
        <dbReference type="Rhea" id="RHEA-COMP:19088"/>
        <dbReference type="ChEBI" id="CHEBI:15378"/>
        <dbReference type="ChEBI" id="CHEBI:57856"/>
        <dbReference type="ChEBI" id="CHEBI:59789"/>
        <dbReference type="ChEBI" id="CHEBI:156461"/>
        <dbReference type="ChEBI" id="CHEBI:172880"/>
    </reaction>
    <physiologicalReaction direction="left-to-right" evidence="4">
        <dbReference type="Rhea" id="RHEA:78476"/>
    </physiologicalReaction>
</comment>
<comment type="catalytic activity">
    <reaction evidence="3">
        <text>a 5'-end (N(2),N(7)-dimethyl 5'-triphosphoguanosine)-ribonucleoside in snoRNA + S-adenosyl-L-methionine = a 5'-end (N(2),N(2),N(7)-trimethyl 5'-triphosphoguanosine)-ribonucleoside in snoRNA + S-adenosyl-L-homocysteine + H(+)</text>
        <dbReference type="Rhea" id="RHEA:78507"/>
        <dbReference type="Rhea" id="RHEA-COMP:19088"/>
        <dbReference type="Rhea" id="RHEA-COMP:19090"/>
        <dbReference type="ChEBI" id="CHEBI:15378"/>
        <dbReference type="ChEBI" id="CHEBI:57856"/>
        <dbReference type="ChEBI" id="CHEBI:59789"/>
        <dbReference type="ChEBI" id="CHEBI:167623"/>
        <dbReference type="ChEBI" id="CHEBI:172880"/>
    </reaction>
    <physiologicalReaction direction="left-to-right" evidence="3">
        <dbReference type="Rhea" id="RHEA:78508"/>
    </physiologicalReaction>
</comment>
<evidence type="ECO:0000256" key="5">
    <source>
        <dbReference type="ARBA" id="ARBA00048763"/>
    </source>
</evidence>
<dbReference type="InterPro" id="IPR029063">
    <property type="entry name" value="SAM-dependent_MTases_sf"/>
</dbReference>
<proteinExistence type="inferred from homology"/>
<evidence type="ECO:0000313" key="10">
    <source>
        <dbReference type="Proteomes" id="UP000053477"/>
    </source>
</evidence>
<dbReference type="CDD" id="cd02440">
    <property type="entry name" value="AdoMet_MTases"/>
    <property type="match status" value="1"/>
</dbReference>
<gene>
    <name evidence="9" type="ORF">SCHPADRAFT_853597</name>
</gene>
<dbReference type="FunFam" id="3.40.50.150:FF:000432">
    <property type="entry name" value="Unplaced genomic scaffold supercont2.10, whole genome shotgun sequence"/>
    <property type="match status" value="1"/>
</dbReference>
<comment type="catalytic activity">
    <reaction evidence="5">
        <text>a 5'-end (N(2),N(7)-dimethyl 5'-triphosphoguanosine)-ribonucleoside in snRNA + S-adenosyl-L-methionine = a 5'-end (N(2),N(2),N(7)-trimethyl 5'-triphosphoguanosine)-ribonucleoside in snRNA + S-adenosyl-L-homocysteine + H(+)</text>
        <dbReference type="Rhea" id="RHEA:78479"/>
        <dbReference type="Rhea" id="RHEA-COMP:19087"/>
        <dbReference type="Rhea" id="RHEA-COMP:19089"/>
        <dbReference type="ChEBI" id="CHEBI:15378"/>
        <dbReference type="ChEBI" id="CHEBI:57856"/>
        <dbReference type="ChEBI" id="CHEBI:59789"/>
        <dbReference type="ChEBI" id="CHEBI:167623"/>
        <dbReference type="ChEBI" id="CHEBI:172880"/>
    </reaction>
    <physiologicalReaction direction="left-to-right" evidence="5">
        <dbReference type="Rhea" id="RHEA:78480"/>
    </physiologicalReaction>
</comment>
<dbReference type="GO" id="GO:0071164">
    <property type="term" value="F:RNA cap trimethylguanosine synthase activity"/>
    <property type="evidence" value="ECO:0007669"/>
    <property type="project" value="TreeGrafter"/>
</dbReference>
<organism evidence="9 10">
    <name type="scientific">Schizopora paradoxa</name>
    <dbReference type="NCBI Taxonomy" id="27342"/>
    <lineage>
        <taxon>Eukaryota</taxon>
        <taxon>Fungi</taxon>
        <taxon>Dikarya</taxon>
        <taxon>Basidiomycota</taxon>
        <taxon>Agaricomycotina</taxon>
        <taxon>Agaricomycetes</taxon>
        <taxon>Hymenochaetales</taxon>
        <taxon>Schizoporaceae</taxon>
        <taxon>Schizopora</taxon>
    </lineage>
</organism>
<feature type="compositionally biased region" description="Basic and acidic residues" evidence="8">
    <location>
        <begin position="45"/>
        <end position="54"/>
    </location>
</feature>
<evidence type="ECO:0000256" key="1">
    <source>
        <dbReference type="ARBA" id="ARBA00018517"/>
    </source>
</evidence>
<keyword evidence="9" id="KW-0808">Transferase</keyword>
<dbReference type="FunCoup" id="A0A0H2RM98">
    <property type="interactions" value="254"/>
</dbReference>
<sequence length="354" mass="39121">MGRRGKNVGGLGRFLTSLDDLGAALVAKKEMLLNSLELPTTSAHSELEHDKVEDVAQPPPLKKRRTSVLPASDEKYDASALVPRYASEEDVPSHLRKYFAQRYRYFSRYDEGCLLDEEGWYSVTPEAIADQIAERCRCDTVLDAFCGVGGNAIAFTKTCNRVIALDTSPVRLALARHNAIIYGVADRIEFILADYLSFARSYLSRPPKDRGRVVDVVFLSPPWGGPSYLLASPTKEPSKNPLDAETPSSEYSLSNILPIHGAELFRLTRQITRNVAYFLPRNVSLQDVSTLISPSTGGSTGDPDMIPTQRTEVEASSSTPERVEVEEEYLGGKLKALTCYFGGLVQGQEDMFEE</sequence>
<accession>A0A0H2RM98</accession>
<protein>
    <recommendedName>
        <fullName evidence="1">Trimethylguanosine synthase</fullName>
    </recommendedName>
    <alternativeName>
        <fullName evidence="7">Cap-specific guanine-N(2) methyltransferase</fullName>
    </alternativeName>
</protein>
<dbReference type="PANTHER" id="PTHR14741:SF32">
    <property type="entry name" value="TRIMETHYLGUANOSINE SYNTHASE"/>
    <property type="match status" value="1"/>
</dbReference>
<name>A0A0H2RM98_9AGAM</name>
<evidence type="ECO:0000256" key="2">
    <source>
        <dbReference type="ARBA" id="ARBA00025783"/>
    </source>
</evidence>
<feature type="region of interest" description="Disordered" evidence="8">
    <location>
        <begin position="293"/>
        <end position="322"/>
    </location>
</feature>
<feature type="compositionally biased region" description="Polar residues" evidence="8">
    <location>
        <begin position="308"/>
        <end position="320"/>
    </location>
</feature>
<evidence type="ECO:0000256" key="6">
    <source>
        <dbReference type="ARBA" id="ARBA00049075"/>
    </source>
</evidence>
<dbReference type="STRING" id="27342.A0A0H2RM98"/>
<dbReference type="EMBL" id="KQ085972">
    <property type="protein sequence ID" value="KLO12737.1"/>
    <property type="molecule type" value="Genomic_DNA"/>
</dbReference>
<feature type="region of interest" description="Disordered" evidence="8">
    <location>
        <begin position="44"/>
        <end position="69"/>
    </location>
</feature>
<comment type="catalytic activity">
    <reaction evidence="6">
        <text>a 5'-end (N(7)-methyl 5'-triphosphoguanosine)-ribonucleoside in snRNA + S-adenosyl-L-methionine = a 5'-end (N(2),N(7)-dimethyl 5'-triphosphoguanosine)-ribonucleoside in snRNA + S-adenosyl-L-homocysteine + H(+)</text>
        <dbReference type="Rhea" id="RHEA:78471"/>
        <dbReference type="Rhea" id="RHEA-COMP:19085"/>
        <dbReference type="Rhea" id="RHEA-COMP:19087"/>
        <dbReference type="ChEBI" id="CHEBI:15378"/>
        <dbReference type="ChEBI" id="CHEBI:57856"/>
        <dbReference type="ChEBI" id="CHEBI:59789"/>
        <dbReference type="ChEBI" id="CHEBI:156461"/>
        <dbReference type="ChEBI" id="CHEBI:172880"/>
    </reaction>
    <physiologicalReaction direction="left-to-right" evidence="6">
        <dbReference type="Rhea" id="RHEA:78472"/>
    </physiologicalReaction>
</comment>
<keyword evidence="10" id="KW-1185">Reference proteome</keyword>
<dbReference type="PANTHER" id="PTHR14741">
    <property type="entry name" value="S-ADENOSYLMETHIONINE-DEPENDENT METHYLTRANSFERASE RELATED"/>
    <property type="match status" value="1"/>
</dbReference>
<dbReference type="Pfam" id="PF09445">
    <property type="entry name" value="Methyltransf_15"/>
    <property type="match status" value="2"/>
</dbReference>
<dbReference type="AlphaFoldDB" id="A0A0H2RM98"/>
<reference evidence="9 10" key="1">
    <citation type="submission" date="2015-04" db="EMBL/GenBank/DDBJ databases">
        <title>Complete genome sequence of Schizopora paradoxa KUC8140, a cosmopolitan wood degrader in East Asia.</title>
        <authorList>
            <consortium name="DOE Joint Genome Institute"/>
            <person name="Min B."/>
            <person name="Park H."/>
            <person name="Jang Y."/>
            <person name="Kim J.-J."/>
            <person name="Kim K.H."/>
            <person name="Pangilinan J."/>
            <person name="Lipzen A."/>
            <person name="Riley R."/>
            <person name="Grigoriev I.V."/>
            <person name="Spatafora J.W."/>
            <person name="Choi I.-G."/>
        </authorList>
    </citation>
    <scope>NUCLEOTIDE SEQUENCE [LARGE SCALE GENOMIC DNA]</scope>
    <source>
        <strain evidence="9 10">KUC8140</strain>
    </source>
</reference>
<evidence type="ECO:0000256" key="3">
    <source>
        <dbReference type="ARBA" id="ARBA00047418"/>
    </source>
</evidence>
<comment type="similarity">
    <text evidence="2">Belongs to the methyltransferase superfamily. Trimethylguanosine synthase family.</text>
</comment>
<evidence type="ECO:0000313" key="9">
    <source>
        <dbReference type="EMBL" id="KLO12737.1"/>
    </source>
</evidence>
<dbReference type="GO" id="GO:0005634">
    <property type="term" value="C:nucleus"/>
    <property type="evidence" value="ECO:0007669"/>
    <property type="project" value="TreeGrafter"/>
</dbReference>
<keyword evidence="9" id="KW-0489">Methyltransferase</keyword>
<dbReference type="SUPFAM" id="SSF53335">
    <property type="entry name" value="S-adenosyl-L-methionine-dependent methyltransferases"/>
    <property type="match status" value="1"/>
</dbReference>
<dbReference type="InterPro" id="IPR019012">
    <property type="entry name" value="RNA_cap_Gua-N2-MeTrfase"/>
</dbReference>
<dbReference type="OrthoDB" id="194443at2759"/>
<dbReference type="Gene3D" id="3.40.50.150">
    <property type="entry name" value="Vaccinia Virus protein VP39"/>
    <property type="match status" value="1"/>
</dbReference>